<feature type="transmembrane region" description="Helical" evidence="2">
    <location>
        <begin position="42"/>
        <end position="67"/>
    </location>
</feature>
<sequence>MPTNVDGLLLEQQQQWQQLLLVLHTNNFVRETLPLFVGDLHLIFSLLFLPVVFSIFAQNMMTTILATEISENGSKKRKSGQNFAKSKAKPSSTKKVLVETRLLNLSKYMPPRYHKYKDLCKTLMKN</sequence>
<dbReference type="AlphaFoldDB" id="A0A1A9WMG9"/>
<feature type="region of interest" description="Disordered" evidence="1">
    <location>
        <begin position="71"/>
        <end position="91"/>
    </location>
</feature>
<keyword evidence="2" id="KW-1133">Transmembrane helix</keyword>
<keyword evidence="2" id="KW-0812">Transmembrane</keyword>
<organism evidence="3 4">
    <name type="scientific">Glossina brevipalpis</name>
    <dbReference type="NCBI Taxonomy" id="37001"/>
    <lineage>
        <taxon>Eukaryota</taxon>
        <taxon>Metazoa</taxon>
        <taxon>Ecdysozoa</taxon>
        <taxon>Arthropoda</taxon>
        <taxon>Hexapoda</taxon>
        <taxon>Insecta</taxon>
        <taxon>Pterygota</taxon>
        <taxon>Neoptera</taxon>
        <taxon>Endopterygota</taxon>
        <taxon>Diptera</taxon>
        <taxon>Brachycera</taxon>
        <taxon>Muscomorpha</taxon>
        <taxon>Hippoboscoidea</taxon>
        <taxon>Glossinidae</taxon>
        <taxon>Glossina</taxon>
    </lineage>
</organism>
<dbReference type="Proteomes" id="UP000091820">
    <property type="component" value="Unassembled WGS sequence"/>
</dbReference>
<reference evidence="3" key="2">
    <citation type="submission" date="2020-05" db="UniProtKB">
        <authorList>
            <consortium name="EnsemblMetazoa"/>
        </authorList>
    </citation>
    <scope>IDENTIFICATION</scope>
    <source>
        <strain evidence="3">IAEA</strain>
    </source>
</reference>
<accession>A0A1A9WMG9</accession>
<dbReference type="EnsemblMetazoa" id="GBRI025059-RA">
    <property type="protein sequence ID" value="GBRI025059-PA"/>
    <property type="gene ID" value="GBRI025059"/>
</dbReference>
<evidence type="ECO:0000313" key="3">
    <source>
        <dbReference type="EnsemblMetazoa" id="GBRI025059-PA"/>
    </source>
</evidence>
<evidence type="ECO:0000256" key="1">
    <source>
        <dbReference type="SAM" id="MobiDB-lite"/>
    </source>
</evidence>
<keyword evidence="2" id="KW-0472">Membrane</keyword>
<proteinExistence type="predicted"/>
<evidence type="ECO:0000256" key="2">
    <source>
        <dbReference type="SAM" id="Phobius"/>
    </source>
</evidence>
<evidence type="ECO:0000313" key="4">
    <source>
        <dbReference type="Proteomes" id="UP000091820"/>
    </source>
</evidence>
<protein>
    <submittedName>
        <fullName evidence="3">Uncharacterized protein</fullName>
    </submittedName>
</protein>
<name>A0A1A9WMG9_9MUSC</name>
<keyword evidence="4" id="KW-1185">Reference proteome</keyword>
<reference evidence="4" key="1">
    <citation type="submission" date="2014-03" db="EMBL/GenBank/DDBJ databases">
        <authorList>
            <person name="Aksoy S."/>
            <person name="Warren W."/>
            <person name="Wilson R.K."/>
        </authorList>
    </citation>
    <scope>NUCLEOTIDE SEQUENCE [LARGE SCALE GENOMIC DNA]</scope>
    <source>
        <strain evidence="4">IAEA</strain>
    </source>
</reference>
<dbReference type="VEuPathDB" id="VectorBase:GBRI025059"/>